<gene>
    <name evidence="1" type="ORF">FEF09_30170</name>
</gene>
<dbReference type="AlphaFoldDB" id="A0A5C6LJ24"/>
<proteinExistence type="predicted"/>
<dbReference type="EMBL" id="VOHS01000092">
    <property type="protein sequence ID" value="TWV89102.1"/>
    <property type="molecule type" value="Genomic_DNA"/>
</dbReference>
<evidence type="ECO:0000313" key="1">
    <source>
        <dbReference type="EMBL" id="TWV89102.1"/>
    </source>
</evidence>
<organism evidence="1 2">
    <name type="scientific">Chitinophaga pinensis</name>
    <dbReference type="NCBI Taxonomy" id="79329"/>
    <lineage>
        <taxon>Bacteria</taxon>
        <taxon>Pseudomonadati</taxon>
        <taxon>Bacteroidota</taxon>
        <taxon>Chitinophagia</taxon>
        <taxon>Chitinophagales</taxon>
        <taxon>Chitinophagaceae</taxon>
        <taxon>Chitinophaga</taxon>
    </lineage>
</organism>
<dbReference type="Proteomes" id="UP000318815">
    <property type="component" value="Unassembled WGS sequence"/>
</dbReference>
<keyword evidence="2" id="KW-1185">Reference proteome</keyword>
<reference evidence="1 2" key="1">
    <citation type="submission" date="2019-08" db="EMBL/GenBank/DDBJ databases">
        <title>Whole genome sequencing of chitin degrading bacteria Chitinophaga pinensis YS16.</title>
        <authorList>
            <person name="Singh R.P."/>
            <person name="Manchanda G."/>
            <person name="Maurya I.K."/>
            <person name="Joshi N.K."/>
            <person name="Srivastava A.K."/>
        </authorList>
    </citation>
    <scope>NUCLEOTIDE SEQUENCE [LARGE SCALE GENOMIC DNA]</scope>
    <source>
        <strain evidence="1 2">YS-16</strain>
    </source>
</reference>
<name>A0A5C6LJ24_9BACT</name>
<dbReference type="RefSeq" id="WP_146308601.1">
    <property type="nucleotide sequence ID" value="NZ_VOHS01000092.1"/>
</dbReference>
<comment type="caution">
    <text evidence="1">The sequence shown here is derived from an EMBL/GenBank/DDBJ whole genome shotgun (WGS) entry which is preliminary data.</text>
</comment>
<accession>A0A5C6LJ24</accession>
<sequence>MMEPLRFFVELTHNGPMPARRAVREDGKTQYLISESGNFFHTDPEIYYTFSSSEPPLQIKVTVSASESGYYEYCFRFFYRLDGGALRQWCSDKYCIYTNVG</sequence>
<protein>
    <submittedName>
        <fullName evidence="1">Uncharacterized protein</fullName>
    </submittedName>
</protein>
<evidence type="ECO:0000313" key="2">
    <source>
        <dbReference type="Proteomes" id="UP000318815"/>
    </source>
</evidence>